<reference evidence="1" key="1">
    <citation type="journal article" date="2015" name="Nature">
        <title>Complex archaea that bridge the gap between prokaryotes and eukaryotes.</title>
        <authorList>
            <person name="Spang A."/>
            <person name="Saw J.H."/>
            <person name="Jorgensen S.L."/>
            <person name="Zaremba-Niedzwiedzka K."/>
            <person name="Martijn J."/>
            <person name="Lind A.E."/>
            <person name="van Eijk R."/>
            <person name="Schleper C."/>
            <person name="Guy L."/>
            <person name="Ettema T.J."/>
        </authorList>
    </citation>
    <scope>NUCLEOTIDE SEQUENCE</scope>
</reference>
<accession>A0A0F9CA95</accession>
<comment type="caution">
    <text evidence="1">The sequence shown here is derived from an EMBL/GenBank/DDBJ whole genome shotgun (WGS) entry which is preliminary data.</text>
</comment>
<name>A0A0F9CA95_9ZZZZ</name>
<proteinExistence type="predicted"/>
<protein>
    <submittedName>
        <fullName evidence="1">Uncharacterized protein</fullName>
    </submittedName>
</protein>
<gene>
    <name evidence="1" type="ORF">LCGC14_2691120</name>
</gene>
<sequence>MIVDRYCIRCGTLFEVWQYVETTDNSGSEGSLYCLACEAHEIADAVVREPIYQIEVDAT</sequence>
<dbReference type="AlphaFoldDB" id="A0A0F9CA95"/>
<dbReference type="EMBL" id="LAZR01047699">
    <property type="protein sequence ID" value="KKK93616.1"/>
    <property type="molecule type" value="Genomic_DNA"/>
</dbReference>
<organism evidence="1">
    <name type="scientific">marine sediment metagenome</name>
    <dbReference type="NCBI Taxonomy" id="412755"/>
    <lineage>
        <taxon>unclassified sequences</taxon>
        <taxon>metagenomes</taxon>
        <taxon>ecological metagenomes</taxon>
    </lineage>
</organism>
<evidence type="ECO:0000313" key="1">
    <source>
        <dbReference type="EMBL" id="KKK93616.1"/>
    </source>
</evidence>